<dbReference type="InterPro" id="IPR043519">
    <property type="entry name" value="NT_sf"/>
</dbReference>
<evidence type="ECO:0000313" key="2">
    <source>
        <dbReference type="Proteomes" id="UP000295444"/>
    </source>
</evidence>
<gene>
    <name evidence="1" type="ORF">EV186_104163</name>
</gene>
<dbReference type="Proteomes" id="UP000295444">
    <property type="component" value="Unassembled WGS sequence"/>
</dbReference>
<protein>
    <submittedName>
        <fullName evidence="1">Uncharacterized protein</fullName>
    </submittedName>
</protein>
<name>A0A4R6S8T0_LABRH</name>
<keyword evidence="2" id="KW-1185">Reference proteome</keyword>
<reference evidence="1 2" key="1">
    <citation type="submission" date="2019-03" db="EMBL/GenBank/DDBJ databases">
        <title>Genomic Encyclopedia of Type Strains, Phase IV (KMG-IV): sequencing the most valuable type-strain genomes for metagenomic binning, comparative biology and taxonomic classification.</title>
        <authorList>
            <person name="Goeker M."/>
        </authorList>
    </citation>
    <scope>NUCLEOTIDE SEQUENCE [LARGE SCALE GENOMIC DNA]</scope>
    <source>
        <strain evidence="1 2">DSM 45361</strain>
    </source>
</reference>
<dbReference type="Gene3D" id="3.30.460.40">
    <property type="match status" value="1"/>
</dbReference>
<dbReference type="SUPFAM" id="SSF81301">
    <property type="entry name" value="Nucleotidyltransferase"/>
    <property type="match status" value="1"/>
</dbReference>
<sequence>MRPDPRSRPPVRTAKLLRLLYEREIDWVLSGSAVLVLYGADLRPNDLDVVPLLDSANLRRLAEVLLEVDAVPAYWPDGLSLEDCLAWTPEPPTAGQLDHLFVTSLGMVDIPPASTGSYLELAPNATELELAGVPVCVCAPEAVLDRLPAKPRTKDVARAGQYAVVREALGNGRAPRSNPWFEH</sequence>
<dbReference type="EMBL" id="SNXZ01000004">
    <property type="protein sequence ID" value="TDP96181.1"/>
    <property type="molecule type" value="Genomic_DNA"/>
</dbReference>
<organism evidence="1 2">
    <name type="scientific">Labedaea rhizosphaerae</name>
    <dbReference type="NCBI Taxonomy" id="598644"/>
    <lineage>
        <taxon>Bacteria</taxon>
        <taxon>Bacillati</taxon>
        <taxon>Actinomycetota</taxon>
        <taxon>Actinomycetes</taxon>
        <taxon>Pseudonocardiales</taxon>
        <taxon>Pseudonocardiaceae</taxon>
        <taxon>Labedaea</taxon>
    </lineage>
</organism>
<comment type="caution">
    <text evidence="1">The sequence shown here is derived from an EMBL/GenBank/DDBJ whole genome shotgun (WGS) entry which is preliminary data.</text>
</comment>
<evidence type="ECO:0000313" key="1">
    <source>
        <dbReference type="EMBL" id="TDP96181.1"/>
    </source>
</evidence>
<proteinExistence type="predicted"/>
<dbReference type="AlphaFoldDB" id="A0A4R6S8T0"/>
<accession>A0A4R6S8T0</accession>